<evidence type="ECO:0000256" key="2">
    <source>
        <dbReference type="ARBA" id="ARBA00022670"/>
    </source>
</evidence>
<evidence type="ECO:0000256" key="1">
    <source>
        <dbReference type="ARBA" id="ARBA00011079"/>
    </source>
</evidence>
<keyword evidence="2" id="KW-0645">Protease</keyword>
<evidence type="ECO:0000313" key="8">
    <source>
        <dbReference type="Proteomes" id="UP001190700"/>
    </source>
</evidence>
<dbReference type="Proteomes" id="UP001190700">
    <property type="component" value="Unassembled WGS sequence"/>
</dbReference>
<dbReference type="AlphaFoldDB" id="A0AAE0EQG9"/>
<comment type="similarity">
    <text evidence="1">Belongs to the peptidase S28 family.</text>
</comment>
<protein>
    <submittedName>
        <fullName evidence="7">Uncharacterized protein</fullName>
    </submittedName>
</protein>
<gene>
    <name evidence="7" type="ORF">CYMTET_53306</name>
</gene>
<evidence type="ECO:0000256" key="5">
    <source>
        <dbReference type="ARBA" id="ARBA00023180"/>
    </source>
</evidence>
<dbReference type="GO" id="GO:0008239">
    <property type="term" value="F:dipeptidyl-peptidase activity"/>
    <property type="evidence" value="ECO:0007669"/>
    <property type="project" value="TreeGrafter"/>
</dbReference>
<reference evidence="7 8" key="1">
    <citation type="journal article" date="2015" name="Genome Biol. Evol.">
        <title>Comparative Genomics of a Bacterivorous Green Alga Reveals Evolutionary Causalities and Consequences of Phago-Mixotrophic Mode of Nutrition.</title>
        <authorList>
            <person name="Burns J.A."/>
            <person name="Paasch A."/>
            <person name="Narechania A."/>
            <person name="Kim E."/>
        </authorList>
    </citation>
    <scope>NUCLEOTIDE SEQUENCE [LARGE SCALE GENOMIC DNA]</scope>
    <source>
        <strain evidence="7 8">PLY_AMNH</strain>
    </source>
</reference>
<proteinExistence type="inferred from homology"/>
<evidence type="ECO:0000313" key="7">
    <source>
        <dbReference type="EMBL" id="KAK3236559.1"/>
    </source>
</evidence>
<sequence length="154" mass="17177">SWDCQWCTEMVQPFTYGTAEDMMWPFQPFNLTASTIQCQEQWGVSPQADWATTGLSGKNIAAASNILFSNGALDPWSLGGVTYNVSDALPTLMITSGAHHLDLMFSNPQDPADVIWARKRELQVIRQWIDKASSGARRKLERPDQPPAEAIHIK</sequence>
<dbReference type="PANTHER" id="PTHR11010:SF38">
    <property type="entry name" value="LYSOSOMAL PRO-X CARBOXYPEPTIDASE"/>
    <property type="match status" value="1"/>
</dbReference>
<dbReference type="Pfam" id="PF05577">
    <property type="entry name" value="Peptidase_S28"/>
    <property type="match status" value="1"/>
</dbReference>
<organism evidence="7 8">
    <name type="scientific">Cymbomonas tetramitiformis</name>
    <dbReference type="NCBI Taxonomy" id="36881"/>
    <lineage>
        <taxon>Eukaryota</taxon>
        <taxon>Viridiplantae</taxon>
        <taxon>Chlorophyta</taxon>
        <taxon>Pyramimonadophyceae</taxon>
        <taxon>Pyramimonadales</taxon>
        <taxon>Pyramimonadaceae</taxon>
        <taxon>Cymbomonas</taxon>
    </lineage>
</organism>
<dbReference type="EMBL" id="LGRX02034973">
    <property type="protein sequence ID" value="KAK3236559.1"/>
    <property type="molecule type" value="Genomic_DNA"/>
</dbReference>
<feature type="non-terminal residue" evidence="7">
    <location>
        <position position="1"/>
    </location>
</feature>
<dbReference type="GO" id="GO:0070008">
    <property type="term" value="F:serine-type exopeptidase activity"/>
    <property type="evidence" value="ECO:0007669"/>
    <property type="project" value="InterPro"/>
</dbReference>
<evidence type="ECO:0000256" key="6">
    <source>
        <dbReference type="SAM" id="MobiDB-lite"/>
    </source>
</evidence>
<dbReference type="PANTHER" id="PTHR11010">
    <property type="entry name" value="PROTEASE S28 PRO-X CARBOXYPEPTIDASE-RELATED"/>
    <property type="match status" value="1"/>
</dbReference>
<comment type="caution">
    <text evidence="7">The sequence shown here is derived from an EMBL/GenBank/DDBJ whole genome shotgun (WGS) entry which is preliminary data.</text>
</comment>
<name>A0AAE0EQG9_9CHLO</name>
<accession>A0AAE0EQG9</accession>
<feature type="region of interest" description="Disordered" evidence="6">
    <location>
        <begin position="135"/>
        <end position="154"/>
    </location>
</feature>
<dbReference type="InterPro" id="IPR008758">
    <property type="entry name" value="Peptidase_S28"/>
</dbReference>
<dbReference type="GO" id="GO:0006508">
    <property type="term" value="P:proteolysis"/>
    <property type="evidence" value="ECO:0007669"/>
    <property type="project" value="UniProtKB-KW"/>
</dbReference>
<evidence type="ECO:0000256" key="3">
    <source>
        <dbReference type="ARBA" id="ARBA00022729"/>
    </source>
</evidence>
<keyword evidence="4" id="KW-0378">Hydrolase</keyword>
<keyword evidence="3" id="KW-0732">Signal</keyword>
<evidence type="ECO:0000256" key="4">
    <source>
        <dbReference type="ARBA" id="ARBA00022801"/>
    </source>
</evidence>
<dbReference type="Gene3D" id="3.40.50.1820">
    <property type="entry name" value="alpha/beta hydrolase"/>
    <property type="match status" value="1"/>
</dbReference>
<keyword evidence="5" id="KW-0325">Glycoprotein</keyword>
<keyword evidence="8" id="KW-1185">Reference proteome</keyword>
<dbReference type="InterPro" id="IPR029058">
    <property type="entry name" value="AB_hydrolase_fold"/>
</dbReference>